<keyword evidence="7" id="KW-1185">Reference proteome</keyword>
<reference evidence="6 7" key="1">
    <citation type="journal article" date="2014" name="Genome Biol. Evol.">
        <title>The secreted proteins of Achlya hypogyna and Thraustotheca clavata identify the ancestral oomycete secretome and reveal gene acquisitions by horizontal gene transfer.</title>
        <authorList>
            <person name="Misner I."/>
            <person name="Blouin N."/>
            <person name="Leonard G."/>
            <person name="Richards T.A."/>
            <person name="Lane C.E."/>
        </authorList>
    </citation>
    <scope>NUCLEOTIDE SEQUENCE [LARGE SCALE GENOMIC DNA]</scope>
    <source>
        <strain evidence="6 7">ATCC 34112</strain>
    </source>
</reference>
<dbReference type="PANTHER" id="PTHR14950">
    <property type="entry name" value="DICER-RELATED"/>
    <property type="match status" value="1"/>
</dbReference>
<dbReference type="SMART" id="SM00490">
    <property type="entry name" value="HELICc"/>
    <property type="match status" value="1"/>
</dbReference>
<dbReference type="Gene3D" id="3.40.50.300">
    <property type="entry name" value="P-loop containing nucleotide triphosphate hydrolases"/>
    <property type="match status" value="1"/>
</dbReference>
<evidence type="ECO:0000259" key="4">
    <source>
        <dbReference type="PROSITE" id="PS51194"/>
    </source>
</evidence>
<keyword evidence="2" id="KW-0694">RNA-binding</keyword>
<dbReference type="PROSITE" id="PS51194">
    <property type="entry name" value="HELICASE_CTER"/>
    <property type="match status" value="1"/>
</dbReference>
<gene>
    <name evidence="6" type="ORF">THRCLA_00224</name>
</gene>
<dbReference type="InterPro" id="IPR027417">
    <property type="entry name" value="P-loop_NTPase"/>
</dbReference>
<dbReference type="InterPro" id="IPR038248">
    <property type="entry name" value="Dicer_dimer_sf"/>
</dbReference>
<dbReference type="GO" id="GO:0003723">
    <property type="term" value="F:RNA binding"/>
    <property type="evidence" value="ECO:0007669"/>
    <property type="project" value="UniProtKB-UniRule"/>
</dbReference>
<dbReference type="Proteomes" id="UP000243217">
    <property type="component" value="Unassembled WGS sequence"/>
</dbReference>
<feature type="domain" description="Helicase C-terminal" evidence="4">
    <location>
        <begin position="198"/>
        <end position="379"/>
    </location>
</feature>
<dbReference type="InterPro" id="IPR005034">
    <property type="entry name" value="Dicer_dimerisation"/>
</dbReference>
<keyword evidence="1" id="KW-0378">Hydrolase</keyword>
<dbReference type="OrthoDB" id="6513042at2759"/>
<evidence type="ECO:0000256" key="1">
    <source>
        <dbReference type="ARBA" id="ARBA00022801"/>
    </source>
</evidence>
<feature type="compositionally biased region" description="Acidic residues" evidence="3">
    <location>
        <begin position="150"/>
        <end position="188"/>
    </location>
</feature>
<dbReference type="Pfam" id="PF03368">
    <property type="entry name" value="Dicer_dimer"/>
    <property type="match status" value="1"/>
</dbReference>
<organism evidence="6 7">
    <name type="scientific">Thraustotheca clavata</name>
    <dbReference type="NCBI Taxonomy" id="74557"/>
    <lineage>
        <taxon>Eukaryota</taxon>
        <taxon>Sar</taxon>
        <taxon>Stramenopiles</taxon>
        <taxon>Oomycota</taxon>
        <taxon>Saprolegniomycetes</taxon>
        <taxon>Saprolegniales</taxon>
        <taxon>Achlyaceae</taxon>
        <taxon>Thraustotheca</taxon>
    </lineage>
</organism>
<evidence type="ECO:0000313" key="7">
    <source>
        <dbReference type="Proteomes" id="UP000243217"/>
    </source>
</evidence>
<feature type="domain" description="Dicer dsRNA-binding fold" evidence="5">
    <location>
        <begin position="418"/>
        <end position="512"/>
    </location>
</feature>
<feature type="region of interest" description="Disordered" evidence="3">
    <location>
        <begin position="148"/>
        <end position="190"/>
    </location>
</feature>
<feature type="non-terminal residue" evidence="6">
    <location>
        <position position="1"/>
    </location>
</feature>
<accession>A0A1W0ABX5</accession>
<dbReference type="InterPro" id="IPR001650">
    <property type="entry name" value="Helicase_C-like"/>
</dbReference>
<dbReference type="STRING" id="74557.A0A1W0ABX5"/>
<proteinExistence type="predicted"/>
<dbReference type="GO" id="GO:0016891">
    <property type="term" value="F:RNA endonuclease activity producing 5'-phosphomonoesters, hydrolytic mechanism"/>
    <property type="evidence" value="ECO:0007669"/>
    <property type="project" value="InterPro"/>
</dbReference>
<dbReference type="AlphaFoldDB" id="A0A1W0ABX5"/>
<comment type="caution">
    <text evidence="6">The sequence shown here is derived from an EMBL/GenBank/DDBJ whole genome shotgun (WGS) entry which is preliminary data.</text>
</comment>
<name>A0A1W0ABX5_9STRA</name>
<dbReference type="SUPFAM" id="SSF52540">
    <property type="entry name" value="P-loop containing nucleoside triphosphate hydrolases"/>
    <property type="match status" value="1"/>
</dbReference>
<dbReference type="Gene3D" id="3.30.160.380">
    <property type="entry name" value="Dicer dimerisation domain"/>
    <property type="match status" value="1"/>
</dbReference>
<dbReference type="Pfam" id="PF00271">
    <property type="entry name" value="Helicase_C"/>
    <property type="match status" value="1"/>
</dbReference>
<evidence type="ECO:0000256" key="3">
    <source>
        <dbReference type="SAM" id="MobiDB-lite"/>
    </source>
</evidence>
<sequence length="534" mass="60700">APVIHETYPPNSDFALDQLSTRVTELLNELDALQVFEYLLKKGFFGCKKHEEKLAARVAKFLSDCIGVYQNLGTWCLYRFVYLELEKQARRASLKWTTAGNMTGLDPKAIYAMLLCVSKRNETQFGCTPKVEKIVEIIQQRLFGGSVPLEDNEMQDDDDGEIIPCDDDDEDGTTDKDALEEDESDDPVECFSDVSDVSDDEVFDVLEEEKTKAKADELLKCVIFVNRRAECRVLADFLNERFPTRIDDDGNEVKLFGCMLGQASASDAASYDLPDMQKTLESFESGQARVMVSTSVSCEGVDFPLCSMVICADTIQCPRKFIQVRGRARHTDGVCFYLTNASAIEDGKQFHVLSRQAEEIGRLEFKCDKKMTTKQQPLSIIALKNQFHYTITHLENNPTIPAMLKVNSTGAILDLDSSISCLNMFCQSLPFFQKYNLNPVFEYEHKIEDKKNYFKVKLTLPSDLEIEPIITPFMSSKMNSKAVAAFWACETLYRLGKLDDNLNSVYRQKKHRNLVQLQERAGDYQASKRFKKVR</sequence>
<evidence type="ECO:0000256" key="2">
    <source>
        <dbReference type="PROSITE-ProRule" id="PRU00657"/>
    </source>
</evidence>
<evidence type="ECO:0000313" key="6">
    <source>
        <dbReference type="EMBL" id="OQS07782.1"/>
    </source>
</evidence>
<evidence type="ECO:0000259" key="5">
    <source>
        <dbReference type="PROSITE" id="PS51327"/>
    </source>
</evidence>
<dbReference type="EMBL" id="JNBS01000094">
    <property type="protein sequence ID" value="OQS07782.1"/>
    <property type="molecule type" value="Genomic_DNA"/>
</dbReference>
<dbReference type="PROSITE" id="PS51327">
    <property type="entry name" value="DICER_DSRBF"/>
    <property type="match status" value="1"/>
</dbReference>
<protein>
    <submittedName>
        <fullName evidence="6">Dicer-like</fullName>
    </submittedName>
</protein>